<dbReference type="Proteomes" id="UP000291343">
    <property type="component" value="Unassembled WGS sequence"/>
</dbReference>
<evidence type="ECO:0000313" key="3">
    <source>
        <dbReference type="EMBL" id="RZF48273.1"/>
    </source>
</evidence>
<dbReference type="EMBL" id="QKKF02002619">
    <property type="protein sequence ID" value="RZF48273.1"/>
    <property type="molecule type" value="Genomic_DNA"/>
</dbReference>
<name>A0A482XQJ8_LAOST</name>
<dbReference type="InterPro" id="IPR005036">
    <property type="entry name" value="CBM21_dom"/>
</dbReference>
<dbReference type="InterPro" id="IPR050782">
    <property type="entry name" value="PP1_regulatory_subunit_3"/>
</dbReference>
<dbReference type="GO" id="GO:0005979">
    <property type="term" value="P:regulation of glycogen biosynthetic process"/>
    <property type="evidence" value="ECO:0007669"/>
    <property type="project" value="TreeGrafter"/>
</dbReference>
<dbReference type="InParanoid" id="A0A482XQJ8"/>
<evidence type="ECO:0000256" key="1">
    <source>
        <dbReference type="SAM" id="MobiDB-lite"/>
    </source>
</evidence>
<feature type="compositionally biased region" description="Acidic residues" evidence="1">
    <location>
        <begin position="370"/>
        <end position="382"/>
    </location>
</feature>
<feature type="domain" description="CBM21" evidence="2">
    <location>
        <begin position="492"/>
        <end position="601"/>
    </location>
</feature>
<evidence type="ECO:0000259" key="2">
    <source>
        <dbReference type="PROSITE" id="PS51159"/>
    </source>
</evidence>
<feature type="region of interest" description="Disordered" evidence="1">
    <location>
        <begin position="349"/>
        <end position="412"/>
    </location>
</feature>
<feature type="compositionally biased region" description="Polar residues" evidence="1">
    <location>
        <begin position="43"/>
        <end position="53"/>
    </location>
</feature>
<dbReference type="PANTHER" id="PTHR12307:SF36">
    <property type="entry name" value="GLYCOGEN-BINDING SUBUNIT 76A"/>
    <property type="match status" value="1"/>
</dbReference>
<dbReference type="OrthoDB" id="8942186at2759"/>
<dbReference type="FunCoup" id="A0A482XQJ8">
    <property type="interactions" value="2"/>
</dbReference>
<organism evidence="3 4">
    <name type="scientific">Laodelphax striatellus</name>
    <name type="common">Small brown planthopper</name>
    <name type="synonym">Delphax striatella</name>
    <dbReference type="NCBI Taxonomy" id="195883"/>
    <lineage>
        <taxon>Eukaryota</taxon>
        <taxon>Metazoa</taxon>
        <taxon>Ecdysozoa</taxon>
        <taxon>Arthropoda</taxon>
        <taxon>Hexapoda</taxon>
        <taxon>Insecta</taxon>
        <taxon>Pterygota</taxon>
        <taxon>Neoptera</taxon>
        <taxon>Paraneoptera</taxon>
        <taxon>Hemiptera</taxon>
        <taxon>Auchenorrhyncha</taxon>
        <taxon>Fulgoroidea</taxon>
        <taxon>Delphacidae</taxon>
        <taxon>Criomorphinae</taxon>
        <taxon>Laodelphax</taxon>
    </lineage>
</organism>
<gene>
    <name evidence="3" type="ORF">LSTR_LSTR006240</name>
</gene>
<dbReference type="GO" id="GO:2001069">
    <property type="term" value="F:glycogen binding"/>
    <property type="evidence" value="ECO:0007669"/>
    <property type="project" value="TreeGrafter"/>
</dbReference>
<reference evidence="3 4" key="1">
    <citation type="journal article" date="2017" name="Gigascience">
        <title>Genome sequence of the small brown planthopper, Laodelphax striatellus.</title>
        <authorList>
            <person name="Zhu J."/>
            <person name="Jiang F."/>
            <person name="Wang X."/>
            <person name="Yang P."/>
            <person name="Bao Y."/>
            <person name="Zhao W."/>
            <person name="Wang W."/>
            <person name="Lu H."/>
            <person name="Wang Q."/>
            <person name="Cui N."/>
            <person name="Li J."/>
            <person name="Chen X."/>
            <person name="Luo L."/>
            <person name="Yu J."/>
            <person name="Kang L."/>
            <person name="Cui F."/>
        </authorList>
    </citation>
    <scope>NUCLEOTIDE SEQUENCE [LARGE SCALE GENOMIC DNA]</scope>
    <source>
        <strain evidence="3">Lst14</strain>
    </source>
</reference>
<feature type="region of interest" description="Disordered" evidence="1">
    <location>
        <begin position="31"/>
        <end position="53"/>
    </location>
</feature>
<dbReference type="Gene3D" id="2.60.40.2440">
    <property type="entry name" value="Carbohydrate binding type-21 domain"/>
    <property type="match status" value="1"/>
</dbReference>
<feature type="compositionally biased region" description="Basic and acidic residues" evidence="1">
    <location>
        <begin position="356"/>
        <end position="369"/>
    </location>
</feature>
<proteinExistence type="predicted"/>
<keyword evidence="4" id="KW-1185">Reference proteome</keyword>
<dbReference type="Pfam" id="PF03370">
    <property type="entry name" value="CBM_21"/>
    <property type="match status" value="1"/>
</dbReference>
<comment type="caution">
    <text evidence="3">The sequence shown here is derived from an EMBL/GenBank/DDBJ whole genome shotgun (WGS) entry which is preliminary data.</text>
</comment>
<dbReference type="AlphaFoldDB" id="A0A482XQJ8"/>
<sequence length="628" mass="70545">MSTNLGSLDQFIPKSQAETFARQLQSRLRSLSNDSTADGADETNWNGDHLSSSSENDVYYDLESCPSSPAEEALESDFASYINSTQHETTTNSEPTNLNGEIFTLYDELQTTSQELQDCGYCHDNQLKPNKNDFSNSDSNIITNGKGPPTLSTLCLSTHSNNSSQIDNTSSHHISNDSRDLTDEILRREISNHLHLNKVSSIEKFTIDNYSDNCIDNDCTVGFTSTNGNDDFHKSYTKNGHSEPVRNSETKLDEDLNTQLKISGSNHEENLISCTQSNSLLFSPHIMKSSSDETQSNKLLVIEKDNLENNNHVFVSDAMTKDETRKPSYSEEALARLVETVFNGCKTPEDITDLSSIEKPEYQDSNGKDIDDDEDDDDEEEEKNNIEIRRSRFRRSSSLKTGKTPPGTPGKKKIVRFADVLGLDLTNVRTFMDEVPKVPKCAFADLKGVELSSSPPVRSFLDFVQQPLTPSSSQQKTIVPLFEQPSCRTDFLDRVRDCFVCLENAMVSDAALSTITGIVRVKNIDFHKSVYIRYSIDCWKSFADLQARYVPNSWDGLSDKFSFVLYAHMLNVGQRMEFAIRFQAKGNQYWDNNKGANYAFQCVTGAHSKQNLSLYVPPNPIGTWASFY</sequence>
<evidence type="ECO:0000313" key="4">
    <source>
        <dbReference type="Proteomes" id="UP000291343"/>
    </source>
</evidence>
<dbReference type="STRING" id="195883.A0A482XQJ8"/>
<dbReference type="PANTHER" id="PTHR12307">
    <property type="entry name" value="PROTEIN PHOSPHATASE 1 REGULATORY SUBUNIT"/>
    <property type="match status" value="1"/>
</dbReference>
<accession>A0A482XQJ8</accession>
<protein>
    <recommendedName>
        <fullName evidence="2">CBM21 domain-containing protein</fullName>
    </recommendedName>
</protein>
<dbReference type="InterPro" id="IPR038175">
    <property type="entry name" value="CBM21_dom_sf"/>
</dbReference>
<dbReference type="PROSITE" id="PS51159">
    <property type="entry name" value="CBM21"/>
    <property type="match status" value="1"/>
</dbReference>
<dbReference type="GO" id="GO:0000164">
    <property type="term" value="C:protein phosphatase type 1 complex"/>
    <property type="evidence" value="ECO:0007669"/>
    <property type="project" value="TreeGrafter"/>
</dbReference>
<dbReference type="GO" id="GO:0008157">
    <property type="term" value="F:protein phosphatase 1 binding"/>
    <property type="evidence" value="ECO:0007669"/>
    <property type="project" value="TreeGrafter"/>
</dbReference>